<keyword evidence="1" id="KW-0472">Membrane</keyword>
<proteinExistence type="predicted"/>
<dbReference type="AlphaFoldDB" id="A0A382D1I9"/>
<feature type="transmembrane region" description="Helical" evidence="1">
    <location>
        <begin position="35"/>
        <end position="51"/>
    </location>
</feature>
<accession>A0A382D1I9</accession>
<evidence type="ECO:0000256" key="1">
    <source>
        <dbReference type="SAM" id="Phobius"/>
    </source>
</evidence>
<reference evidence="2" key="1">
    <citation type="submission" date="2018-05" db="EMBL/GenBank/DDBJ databases">
        <authorList>
            <person name="Lanie J.A."/>
            <person name="Ng W.-L."/>
            <person name="Kazmierczak K.M."/>
            <person name="Andrzejewski T.M."/>
            <person name="Davidsen T.M."/>
            <person name="Wayne K.J."/>
            <person name="Tettelin H."/>
            <person name="Glass J.I."/>
            <person name="Rusch D."/>
            <person name="Podicherti R."/>
            <person name="Tsui H.-C.T."/>
            <person name="Winkler M.E."/>
        </authorList>
    </citation>
    <scope>NUCLEOTIDE SEQUENCE</scope>
</reference>
<sequence length="60" mass="6333">MPTNIKLFISALVAVVGGGAYHLETSVAERPDLGLLAAALAGFMIIAMWIFPETGSKKDK</sequence>
<dbReference type="EMBL" id="UINC01037187">
    <property type="protein sequence ID" value="SVB32300.1"/>
    <property type="molecule type" value="Genomic_DNA"/>
</dbReference>
<feature type="transmembrane region" description="Helical" evidence="1">
    <location>
        <begin position="7"/>
        <end position="23"/>
    </location>
</feature>
<name>A0A382D1I9_9ZZZZ</name>
<keyword evidence="1" id="KW-0812">Transmembrane</keyword>
<evidence type="ECO:0000313" key="2">
    <source>
        <dbReference type="EMBL" id="SVB32300.1"/>
    </source>
</evidence>
<organism evidence="2">
    <name type="scientific">marine metagenome</name>
    <dbReference type="NCBI Taxonomy" id="408172"/>
    <lineage>
        <taxon>unclassified sequences</taxon>
        <taxon>metagenomes</taxon>
        <taxon>ecological metagenomes</taxon>
    </lineage>
</organism>
<gene>
    <name evidence="2" type="ORF">METZ01_LOCUS185154</name>
</gene>
<protein>
    <submittedName>
        <fullName evidence="2">Uncharacterized protein</fullName>
    </submittedName>
</protein>
<keyword evidence="1" id="KW-1133">Transmembrane helix</keyword>